<dbReference type="Pfam" id="PF25772">
    <property type="entry name" value="HEAT_RRP12_N"/>
    <property type="match status" value="1"/>
</dbReference>
<dbReference type="InterPro" id="IPR011989">
    <property type="entry name" value="ARM-like"/>
</dbReference>
<feature type="region of interest" description="Disordered" evidence="4">
    <location>
        <begin position="1367"/>
        <end position="1394"/>
    </location>
</feature>
<reference evidence="7 8" key="1">
    <citation type="submission" date="2009-08" db="EMBL/GenBank/DDBJ databases">
        <title>The Genome Sequence of Spizellomyces punctatus strain DAOM BR117.</title>
        <authorList>
            <consortium name="The Broad Institute Genome Sequencing Platform"/>
            <person name="Russ C."/>
            <person name="Cuomo C."/>
            <person name="Shea T."/>
            <person name="Young S.K."/>
            <person name="Zeng Q."/>
            <person name="Koehrsen M."/>
            <person name="Haas B."/>
            <person name="Borodovsky M."/>
            <person name="Guigo R."/>
            <person name="Alvarado L."/>
            <person name="Berlin A."/>
            <person name="Bochicchio J."/>
            <person name="Borenstein D."/>
            <person name="Chapman S."/>
            <person name="Chen Z."/>
            <person name="Engels R."/>
            <person name="Freedman E."/>
            <person name="Gellesch M."/>
            <person name="Goldberg J."/>
            <person name="Griggs A."/>
            <person name="Gujja S."/>
            <person name="Heiman D."/>
            <person name="Hepburn T."/>
            <person name="Howarth C."/>
            <person name="Jen D."/>
            <person name="Larson L."/>
            <person name="Lewis B."/>
            <person name="Mehta T."/>
            <person name="Park D."/>
            <person name="Pearson M."/>
            <person name="Roberts A."/>
            <person name="Saif S."/>
            <person name="Shenoy N."/>
            <person name="Sisk P."/>
            <person name="Stolte C."/>
            <person name="Sykes S."/>
            <person name="Thomson T."/>
            <person name="Walk T."/>
            <person name="White J."/>
            <person name="Yandava C."/>
            <person name="Burger G."/>
            <person name="Gray M.W."/>
            <person name="Holland P.W.H."/>
            <person name="King N."/>
            <person name="Lang F.B.F."/>
            <person name="Roger A.J."/>
            <person name="Ruiz-Trillo I."/>
            <person name="Lander E."/>
            <person name="Nusbaum C."/>
        </authorList>
    </citation>
    <scope>NUCLEOTIDE SEQUENCE [LARGE SCALE GENOMIC DNA]</scope>
    <source>
        <strain evidence="7 8">DAOM BR117</strain>
    </source>
</reference>
<dbReference type="Pfam" id="PF08161">
    <property type="entry name" value="RRP12_HEAT"/>
    <property type="match status" value="1"/>
</dbReference>
<dbReference type="OMA" id="PDQMKHR"/>
<feature type="region of interest" description="Disordered" evidence="4">
    <location>
        <begin position="1115"/>
        <end position="1141"/>
    </location>
</feature>
<keyword evidence="8" id="KW-1185">Reference proteome</keyword>
<dbReference type="SUPFAM" id="SSF48371">
    <property type="entry name" value="ARM repeat"/>
    <property type="match status" value="1"/>
</dbReference>
<dbReference type="RefSeq" id="XP_016606594.1">
    <property type="nucleotide sequence ID" value="XM_016754452.1"/>
</dbReference>
<dbReference type="InterPro" id="IPR016024">
    <property type="entry name" value="ARM-type_fold"/>
</dbReference>
<accession>A0A0L0HCD6</accession>
<evidence type="ECO:0000256" key="2">
    <source>
        <dbReference type="ARBA" id="ARBA00007690"/>
    </source>
</evidence>
<dbReference type="VEuPathDB" id="FungiDB:SPPG_06243"/>
<feature type="compositionally biased region" description="Gly residues" evidence="4">
    <location>
        <begin position="1375"/>
        <end position="1384"/>
    </location>
</feature>
<dbReference type="InParanoid" id="A0A0L0HCD6"/>
<dbReference type="Gene3D" id="1.25.10.10">
    <property type="entry name" value="Leucine-rich Repeat Variant"/>
    <property type="match status" value="2"/>
</dbReference>
<protein>
    <submittedName>
        <fullName evidence="7">Uncharacterized protein</fullName>
    </submittedName>
</protein>
<dbReference type="PANTHER" id="PTHR48287:SF1">
    <property type="entry name" value="ARM REPEAT SUPERFAMILY PROTEIN"/>
    <property type="match status" value="1"/>
</dbReference>
<feature type="domain" description="RRP12 HEAT" evidence="5">
    <location>
        <begin position="393"/>
        <end position="720"/>
    </location>
</feature>
<feature type="region of interest" description="Disordered" evidence="4">
    <location>
        <begin position="1314"/>
        <end position="1333"/>
    </location>
</feature>
<dbReference type="InterPro" id="IPR057860">
    <property type="entry name" value="HEAT_RRP12_N"/>
</dbReference>
<feature type="region of interest" description="Disordered" evidence="4">
    <location>
        <begin position="1206"/>
        <end position="1305"/>
    </location>
</feature>
<dbReference type="GeneID" id="27689566"/>
<feature type="compositionally biased region" description="Acidic residues" evidence="4">
    <location>
        <begin position="1232"/>
        <end position="1246"/>
    </location>
</feature>
<organism evidence="7 8">
    <name type="scientific">Spizellomyces punctatus (strain DAOM BR117)</name>
    <dbReference type="NCBI Taxonomy" id="645134"/>
    <lineage>
        <taxon>Eukaryota</taxon>
        <taxon>Fungi</taxon>
        <taxon>Fungi incertae sedis</taxon>
        <taxon>Chytridiomycota</taxon>
        <taxon>Chytridiomycota incertae sedis</taxon>
        <taxon>Chytridiomycetes</taxon>
        <taxon>Spizellomycetales</taxon>
        <taxon>Spizellomycetaceae</taxon>
        <taxon>Spizellomyces</taxon>
    </lineage>
</organism>
<evidence type="ECO:0000259" key="5">
    <source>
        <dbReference type="Pfam" id="PF08161"/>
    </source>
</evidence>
<evidence type="ECO:0000256" key="1">
    <source>
        <dbReference type="ARBA" id="ARBA00004123"/>
    </source>
</evidence>
<evidence type="ECO:0000256" key="3">
    <source>
        <dbReference type="ARBA" id="ARBA00023242"/>
    </source>
</evidence>
<evidence type="ECO:0000313" key="7">
    <source>
        <dbReference type="EMBL" id="KNC98554.1"/>
    </source>
</evidence>
<proteinExistence type="inferred from homology"/>
<evidence type="ECO:0000256" key="4">
    <source>
        <dbReference type="SAM" id="MobiDB-lite"/>
    </source>
</evidence>
<feature type="domain" description="RRP12 N-terminal HEAT" evidence="6">
    <location>
        <begin position="33"/>
        <end position="250"/>
    </location>
</feature>
<feature type="compositionally biased region" description="Polar residues" evidence="4">
    <location>
        <begin position="1206"/>
        <end position="1215"/>
    </location>
</feature>
<dbReference type="PANTHER" id="PTHR48287">
    <property type="entry name" value="ARM REPEAT SUPERFAMILY PROTEIN"/>
    <property type="match status" value="1"/>
</dbReference>
<dbReference type="GO" id="GO:0005634">
    <property type="term" value="C:nucleus"/>
    <property type="evidence" value="ECO:0007669"/>
    <property type="project" value="UniProtKB-SubCell"/>
</dbReference>
<dbReference type="STRING" id="645134.A0A0L0HCD6"/>
<dbReference type="FunCoup" id="A0A0L0HCD6">
    <property type="interactions" value="353"/>
</dbReference>
<dbReference type="InterPro" id="IPR012978">
    <property type="entry name" value="HEAT_RRP12"/>
</dbReference>
<evidence type="ECO:0000313" key="8">
    <source>
        <dbReference type="Proteomes" id="UP000053201"/>
    </source>
</evidence>
<feature type="compositionally biased region" description="Basic residues" evidence="4">
    <location>
        <begin position="1385"/>
        <end position="1394"/>
    </location>
</feature>
<evidence type="ECO:0000259" key="6">
    <source>
        <dbReference type="Pfam" id="PF25772"/>
    </source>
</evidence>
<dbReference type="Proteomes" id="UP000053201">
    <property type="component" value="Unassembled WGS sequence"/>
</dbReference>
<dbReference type="OrthoDB" id="2192888at2759"/>
<dbReference type="InterPro" id="IPR052087">
    <property type="entry name" value="RRP12"/>
</dbReference>
<dbReference type="EMBL" id="KQ257460">
    <property type="protein sequence ID" value="KNC98554.1"/>
    <property type="molecule type" value="Genomic_DNA"/>
</dbReference>
<dbReference type="eggNOG" id="KOG1248">
    <property type="taxonomic scope" value="Eukaryota"/>
</dbReference>
<keyword evidence="3" id="KW-0539">Nucleus</keyword>
<name>A0A0L0HCD6_SPIPD</name>
<gene>
    <name evidence="7" type="ORF">SPPG_06243</name>
</gene>
<comment type="similarity">
    <text evidence="2">Belongs to the RRP12 family.</text>
</comment>
<sequence length="1394" mass="154588">MAVTANPDSASGREEQDFFHNDALVKIRSQTNSGLENQKQAAIILTAVEEAIQEQGEQLTPLAYFGALMTILEQQRATAVDAEQRGVLVAVTHILSIVFPRIPSSILRLKFDDVSRTLGGTLEAYQDEQPLVRSVLACFESLLSAQDHARWTTDLTCKKLFQVLLVMSVDGRPKVRRRALEAVKRILCRPPPPSTHHPATLTTIDYTMGSLQEYAETVGSVSAKNRKELEQQVLHVLVFLKATLPVLAMQGGHDRTRGKLRALCETLLRLPVRSSGTGNTILTQWIFSVLEALFGTSLEKEEIFPHLDMALLDSVIRALLEMRPYQNDATLIPAWLELIGKGFSKLAELAREAERNEDGMMSTERQYALTDFPDLLVSVFKKTFEAVFGQQATKAVIVNKAAQVFSAMVRECVTETMVQEASRSDMTDDAESRLMVMIQVINTGLSDIRYRSAWGGILGIAEALFDRLGSVLPQLVRGTLFNVMAFRDDPAYGESFPYKEELEVALHAAVQSLGFENFVSFVPLNIENEIPSQPRRPYLLSTFMEALNRPLPTIIGIPSSAFGPHTLSFLSKDLLPLAQRMFEKSGDAWRGNRQVEAKLYETIGTQVWALVPGFCSTLPPDVESSFATTGPVFGKILQGAPKEVFLDLPSEPDFRPVVCEALQNLVEGYRKVADVKGMEDGRDDVVAQRKKDANQAAQGLENFKSYATRFLSVLCNNYTTLPPDILDATKGQALQSLHERENQHYARTIQSFLPIADPSAVNSYFLSLVTTLLQSQSQPHPEPESAVAQMGRLRDYAILDLLLILLPFVPASTTSGDSPVEVFYKVLTGQLRDADPTLQKRTYKALNHVIEYLRPPVLNLEELVNRLLDPEVLSKASSGAKKARMQLLQRVAIAIPAQDQALLLTYIPVALSEVMLATKEASEKARNAAYDCLVAMGRKMLTGGVTEDAWDMDALQRALDDETPGGQVNLKEYFTMVVAGLAGDTATMQSAAVSSLGRLVFEFGSRLDDAFLRELVSTVLIVMESKNREVVKAALGFVKVAVVTVPQDVLADELEHIVSSILAHTSPHKSAFKSKVRHIFERLVRKFSYEAVEGFVPDSDKKLLNNIRKRRERLKKRKAAARQAQEESESEEEQIEKPRKVAQKQFEEALYGSESELSSSDDDEKYIPDRFKDALQRTKTPQASKTRIREDEDVADFLDARIVSRVTSAPSSKSRSTPHEFATQDGKLVFEDPSDSDEAEPQEPEPEDHYKASRISELAFTRTPTGNIKFLQPNKRKRDDPDEEGATGTGLGWGQGKLKKKDDMDKAEMERMLGRQYRAKRAKGDVKKAGMPDPFAYIPLTSKVVGGQKRKGAKIAGRFKSMMKATRDGSEVVVKGGGSGGTNKGGKKGNKRHK</sequence>
<comment type="subcellular location">
    <subcellularLocation>
        <location evidence="1">Nucleus</location>
    </subcellularLocation>
</comment>